<protein>
    <submittedName>
        <fullName evidence="1">Uncharacterized protein</fullName>
    </submittedName>
</protein>
<dbReference type="AlphaFoldDB" id="A0A9D7SEV0"/>
<proteinExistence type="predicted"/>
<dbReference type="Proteomes" id="UP000886657">
    <property type="component" value="Unassembled WGS sequence"/>
</dbReference>
<evidence type="ECO:0000313" key="2">
    <source>
        <dbReference type="Proteomes" id="UP000886657"/>
    </source>
</evidence>
<evidence type="ECO:0000313" key="1">
    <source>
        <dbReference type="EMBL" id="MBK9795623.1"/>
    </source>
</evidence>
<dbReference type="SUPFAM" id="SSF101386">
    <property type="entry name" value="all-alpha NTP pyrophosphatases"/>
    <property type="match status" value="1"/>
</dbReference>
<dbReference type="Gene3D" id="1.10.287.1080">
    <property type="entry name" value="MazG-like"/>
    <property type="match status" value="1"/>
</dbReference>
<name>A0A9D7SEV0_9BACT</name>
<comment type="caution">
    <text evidence="1">The sequence shown here is derived from an EMBL/GenBank/DDBJ whole genome shotgun (WGS) entry which is preliminary data.</text>
</comment>
<accession>A0A9D7SEV0</accession>
<organism evidence="1 2">
    <name type="scientific">Candidatus Geothrix skivensis</name>
    <dbReference type="NCBI Taxonomy" id="2954439"/>
    <lineage>
        <taxon>Bacteria</taxon>
        <taxon>Pseudomonadati</taxon>
        <taxon>Acidobacteriota</taxon>
        <taxon>Holophagae</taxon>
        <taxon>Holophagales</taxon>
        <taxon>Holophagaceae</taxon>
        <taxon>Geothrix</taxon>
    </lineage>
</organism>
<gene>
    <name evidence="1" type="ORF">IPP58_03870</name>
</gene>
<reference evidence="1" key="1">
    <citation type="submission" date="2020-10" db="EMBL/GenBank/DDBJ databases">
        <title>Connecting structure to function with the recovery of over 1000 high-quality activated sludge metagenome-assembled genomes encoding full-length rRNA genes using long-read sequencing.</title>
        <authorList>
            <person name="Singleton C.M."/>
            <person name="Petriglieri F."/>
            <person name="Kristensen J.M."/>
            <person name="Kirkegaard R.H."/>
            <person name="Michaelsen T.Y."/>
            <person name="Andersen M.H."/>
            <person name="Karst S.M."/>
            <person name="Dueholm M.S."/>
            <person name="Nielsen P.H."/>
            <person name="Albertsen M."/>
        </authorList>
    </citation>
    <scope>NUCLEOTIDE SEQUENCE</scope>
    <source>
        <strain evidence="1">Skiv_18-Q3-R9-52_MAXAC.067</strain>
    </source>
</reference>
<sequence length="64" mass="7382">MTLRVVMAMLRQPERGCPWRLKQDHQNLARYLPEEAAEVLEALAAHWPFAEPTEVLLCPERGDP</sequence>
<dbReference type="EMBL" id="JADKIO010000005">
    <property type="protein sequence ID" value="MBK9795623.1"/>
    <property type="molecule type" value="Genomic_DNA"/>
</dbReference>